<dbReference type="Gene3D" id="3.40.50.880">
    <property type="match status" value="1"/>
</dbReference>
<name>A0A2M8M687_9ACTN</name>
<dbReference type="PANTHER" id="PTHR40469:SF2">
    <property type="entry name" value="GALACTOSE-BINDING DOMAIN-LIKE SUPERFAMILY PROTEIN"/>
    <property type="match status" value="1"/>
</dbReference>
<dbReference type="InterPro" id="IPR029010">
    <property type="entry name" value="ThuA-like"/>
</dbReference>
<evidence type="ECO:0000313" key="3">
    <source>
        <dbReference type="Proteomes" id="UP000230407"/>
    </source>
</evidence>
<dbReference type="RefSeq" id="WP_100200763.1">
    <property type="nucleotide sequence ID" value="NZ_PGGW01000011.1"/>
</dbReference>
<reference evidence="2 3" key="1">
    <citation type="submission" date="2017-11" db="EMBL/GenBank/DDBJ databases">
        <title>Streptomyces carmine sp. nov., a novel actinomycete isolated from Sophora alopecuroides in Xinjiang, China.</title>
        <authorList>
            <person name="Wang Y."/>
            <person name="Luo X."/>
            <person name="Wan C."/>
            <person name="Zhang L."/>
        </authorList>
    </citation>
    <scope>NUCLEOTIDE SEQUENCE [LARGE SCALE GENOMIC DNA]</scope>
    <source>
        <strain evidence="2 3">TRM SA0054</strain>
    </source>
</reference>
<evidence type="ECO:0000313" key="2">
    <source>
        <dbReference type="EMBL" id="PJE99722.1"/>
    </source>
</evidence>
<organism evidence="2 3">
    <name type="scientific">Streptomyces carminius</name>
    <dbReference type="NCBI Taxonomy" id="2665496"/>
    <lineage>
        <taxon>Bacteria</taxon>
        <taxon>Bacillati</taxon>
        <taxon>Actinomycetota</taxon>
        <taxon>Actinomycetes</taxon>
        <taxon>Kitasatosporales</taxon>
        <taxon>Streptomycetaceae</taxon>
        <taxon>Streptomyces</taxon>
    </lineage>
</organism>
<dbReference type="Pfam" id="PF06283">
    <property type="entry name" value="ThuA"/>
    <property type="match status" value="1"/>
</dbReference>
<dbReference type="PANTHER" id="PTHR40469">
    <property type="entry name" value="SECRETED GLYCOSYL HYDROLASE"/>
    <property type="match status" value="1"/>
</dbReference>
<comment type="caution">
    <text evidence="2">The sequence shown here is derived from an EMBL/GenBank/DDBJ whole genome shotgun (WGS) entry which is preliminary data.</text>
</comment>
<dbReference type="InterPro" id="IPR029062">
    <property type="entry name" value="Class_I_gatase-like"/>
</dbReference>
<protein>
    <submittedName>
        <fullName evidence="2">Crp/Fnr family transcriptional regulator</fullName>
    </submittedName>
</protein>
<dbReference type="EMBL" id="PGGW01000011">
    <property type="protein sequence ID" value="PJE99722.1"/>
    <property type="molecule type" value="Genomic_DNA"/>
</dbReference>
<dbReference type="AlphaFoldDB" id="A0A2M8M687"/>
<feature type="domain" description="ThuA-like" evidence="1">
    <location>
        <begin position="5"/>
        <end position="216"/>
    </location>
</feature>
<keyword evidence="3" id="KW-1185">Reference proteome</keyword>
<accession>A0A2M8M687</accession>
<sequence>MSSPRILVFTRTTDYRHDSIPDGADAFRALGDEHGFAVTATEEPGELATALADGCRAVVFLSTSGEVLTSDSRAALRAYVEGGGAFVGVHAATTTEYDWPWYGELVGARFERHPDLQPGVAVVEDRDHPATAHLDTVWPFTDEWYDFRASPRGRVRVLLSADESTYEGGGMGEDHPLAWCHENTGGRSFYTALGHTRESYSDPAFRRHLLGGLVWAARLAVRLPARP</sequence>
<gene>
    <name evidence="2" type="ORF">CUT44_04315</name>
</gene>
<evidence type="ECO:0000259" key="1">
    <source>
        <dbReference type="Pfam" id="PF06283"/>
    </source>
</evidence>
<proteinExistence type="predicted"/>
<dbReference type="Proteomes" id="UP000230407">
    <property type="component" value="Unassembled WGS sequence"/>
</dbReference>
<dbReference type="SUPFAM" id="SSF52317">
    <property type="entry name" value="Class I glutamine amidotransferase-like"/>
    <property type="match status" value="1"/>
</dbReference>